<feature type="binding site" evidence="6">
    <location>
        <position position="53"/>
    </location>
    <ligand>
        <name>Mg(2+)</name>
        <dbReference type="ChEBI" id="CHEBI:18420"/>
    </ligand>
</feature>
<dbReference type="SUPFAM" id="SSF52540">
    <property type="entry name" value="P-loop containing nucleoside triphosphate hydrolases"/>
    <property type="match status" value="1"/>
</dbReference>
<feature type="binding site" evidence="6">
    <location>
        <begin position="23"/>
        <end position="29"/>
    </location>
    <ligand>
        <name>GTP</name>
        <dbReference type="ChEBI" id="CHEBI:37565"/>
    </ligand>
</feature>
<feature type="active site" description="Proton donor" evidence="6">
    <location>
        <position position="54"/>
    </location>
</feature>
<dbReference type="KEGG" id="cbe:Cbei_2082"/>
<dbReference type="Pfam" id="PF00709">
    <property type="entry name" value="Adenylsucc_synt"/>
    <property type="match status" value="1"/>
</dbReference>
<keyword evidence="6" id="KW-0963">Cytoplasm</keyword>
<comment type="catalytic activity">
    <reaction evidence="6">
        <text>IMP + L-aspartate + GTP = N(6)-(1,2-dicarboxyethyl)-AMP + GDP + phosphate + 2 H(+)</text>
        <dbReference type="Rhea" id="RHEA:15753"/>
        <dbReference type="ChEBI" id="CHEBI:15378"/>
        <dbReference type="ChEBI" id="CHEBI:29991"/>
        <dbReference type="ChEBI" id="CHEBI:37565"/>
        <dbReference type="ChEBI" id="CHEBI:43474"/>
        <dbReference type="ChEBI" id="CHEBI:57567"/>
        <dbReference type="ChEBI" id="CHEBI:58053"/>
        <dbReference type="ChEBI" id="CHEBI:58189"/>
        <dbReference type="EC" id="6.3.4.4"/>
    </reaction>
</comment>
<dbReference type="Proteomes" id="UP000000565">
    <property type="component" value="Chromosome"/>
</dbReference>
<comment type="subunit">
    <text evidence="6">Homodimer.</text>
</comment>
<evidence type="ECO:0000256" key="6">
    <source>
        <dbReference type="HAMAP-Rule" id="MF_00011"/>
    </source>
</evidence>
<dbReference type="GO" id="GO:0000287">
    <property type="term" value="F:magnesium ion binding"/>
    <property type="evidence" value="ECO:0007669"/>
    <property type="project" value="UniProtKB-UniRule"/>
</dbReference>
<dbReference type="InterPro" id="IPR042110">
    <property type="entry name" value="Adenylosuccinate_synth_dom2"/>
</dbReference>
<comment type="function">
    <text evidence="6">Plays an important role in the de novo pathway of purine nucleotide biosynthesis. Catalyzes the first committed step in the biosynthesis of AMP from IMP.</text>
</comment>
<keyword evidence="6" id="KW-0342">GTP-binding</keyword>
<feature type="active site" description="Proton acceptor" evidence="6">
    <location>
        <position position="24"/>
    </location>
</feature>
<dbReference type="HAMAP" id="MF_00011">
    <property type="entry name" value="Adenylosucc_synth"/>
    <property type="match status" value="1"/>
</dbReference>
<dbReference type="GO" id="GO:0005525">
    <property type="term" value="F:GTP binding"/>
    <property type="evidence" value="ECO:0007669"/>
    <property type="project" value="UniProtKB-UniRule"/>
</dbReference>
<evidence type="ECO:0000313" key="8">
    <source>
        <dbReference type="Proteomes" id="UP000000565"/>
    </source>
</evidence>
<feature type="binding site" description="in other chain" evidence="6">
    <location>
        <position position="242"/>
    </location>
    <ligand>
        <name>IMP</name>
        <dbReference type="ChEBI" id="CHEBI:58053"/>
        <note>ligand shared between dimeric partners</note>
    </ligand>
</feature>
<evidence type="ECO:0000256" key="4">
    <source>
        <dbReference type="ARBA" id="ARBA00022755"/>
    </source>
</evidence>
<dbReference type="InterPro" id="IPR027417">
    <property type="entry name" value="P-loop_NTPase"/>
</dbReference>
<comment type="pathway">
    <text evidence="6">Purine metabolism; AMP biosynthesis via de novo pathway; AMP from IMP: step 1/2.</text>
</comment>
<dbReference type="EC" id="6.3.4.4" evidence="6"/>
<keyword evidence="2 6" id="KW-0479">Metal-binding</keyword>
<protein>
    <recommendedName>
        <fullName evidence="6">Adenylosuccinate synthetase</fullName>
        <shortName evidence="6">AMPSase</shortName>
        <shortName evidence="6">AdSS</shortName>
        <ecNumber evidence="6">6.3.4.4</ecNumber>
    </recommendedName>
    <alternativeName>
        <fullName evidence="6">IMP--aspartate ligase</fullName>
    </alternativeName>
</protein>
<comment type="similarity">
    <text evidence="6">Belongs to the adenylosuccinate synthetase family.</text>
</comment>
<feature type="binding site" description="in other chain" evidence="6">
    <location>
        <position position="257"/>
    </location>
    <ligand>
        <name>IMP</name>
        <dbReference type="ChEBI" id="CHEBI:58053"/>
        <note>ligand shared between dimeric partners</note>
    </ligand>
</feature>
<dbReference type="PANTHER" id="PTHR11846:SF0">
    <property type="entry name" value="ADENYLOSUCCINATE SYNTHETASE"/>
    <property type="match status" value="1"/>
</dbReference>
<dbReference type="GO" id="GO:0005737">
    <property type="term" value="C:cytoplasm"/>
    <property type="evidence" value="ECO:0007669"/>
    <property type="project" value="UniProtKB-SubCell"/>
</dbReference>
<evidence type="ECO:0000256" key="3">
    <source>
        <dbReference type="ARBA" id="ARBA00022741"/>
    </source>
</evidence>
<feature type="binding site" description="in other chain" evidence="6">
    <location>
        <begin position="24"/>
        <end position="27"/>
    </location>
    <ligand>
        <name>IMP</name>
        <dbReference type="ChEBI" id="CHEBI:58053"/>
        <note>ligand shared between dimeric partners</note>
    </ligand>
</feature>
<keyword evidence="5 6" id="KW-0460">Magnesium</keyword>
<dbReference type="Gene3D" id="1.10.300.10">
    <property type="entry name" value="Adenylosuccinate Synthetase, subunit A, domain 2"/>
    <property type="match status" value="1"/>
</dbReference>
<evidence type="ECO:0000256" key="5">
    <source>
        <dbReference type="ARBA" id="ARBA00022842"/>
    </source>
</evidence>
<reference evidence="7 8" key="3">
    <citation type="journal article" date="2012" name="BMC Genomics">
        <title>Genome-wide dynamic transcriptional profiling in clostridium beijerinckii NCIMB 8052 using single-nucleotide resolution RNA-Seq.</title>
        <authorList>
            <person name="Wang Y."/>
            <person name="Li X."/>
            <person name="Mao Y."/>
            <person name="Blaschek H.P."/>
        </authorList>
    </citation>
    <scope>NUCLEOTIDE SEQUENCE [LARGE SCALE GENOMIC DNA]</scope>
    <source>
        <strain evidence="8">ATCC 51743 / NCIMB 8052</strain>
    </source>
</reference>
<proteinExistence type="inferred from homology"/>
<feature type="binding site" evidence="6">
    <location>
        <position position="155"/>
    </location>
    <ligand>
        <name>IMP</name>
        <dbReference type="ChEBI" id="CHEBI:58053"/>
        <note>ligand shared between dimeric partners</note>
    </ligand>
</feature>
<dbReference type="InterPro" id="IPR042109">
    <property type="entry name" value="Adenylosuccinate_synth_dom1"/>
</dbReference>
<comment type="caution">
    <text evidence="6">Lacks conserved residue(s) required for the propagation of feature annotation.</text>
</comment>
<dbReference type="SMART" id="SM00788">
    <property type="entry name" value="Adenylsucc_synt"/>
    <property type="match status" value="1"/>
</dbReference>
<keyword evidence="4 6" id="KW-0658">Purine biosynthesis</keyword>
<comment type="cofactor">
    <cofactor evidence="6">
        <name>Mg(2+)</name>
        <dbReference type="ChEBI" id="CHEBI:18420"/>
    </cofactor>
    <text evidence="6">Binds 1 Mg(2+) ion per subunit.</text>
</comment>
<dbReference type="GO" id="GO:0004019">
    <property type="term" value="F:adenylosuccinate synthase activity"/>
    <property type="evidence" value="ECO:0007669"/>
    <property type="project" value="UniProtKB-UniRule"/>
</dbReference>
<feature type="binding site" evidence="6">
    <location>
        <position position="24"/>
    </location>
    <ligand>
        <name>Mg(2+)</name>
        <dbReference type="ChEBI" id="CHEBI:18420"/>
    </ligand>
</feature>
<dbReference type="AlphaFoldDB" id="A6LV69"/>
<dbReference type="GO" id="GO:0044208">
    <property type="term" value="P:'de novo' AMP biosynthetic process"/>
    <property type="evidence" value="ECO:0007669"/>
    <property type="project" value="UniProtKB-UniRule"/>
</dbReference>
<accession>A6LV69</accession>
<keyword evidence="1 6" id="KW-0436">Ligase</keyword>
<keyword evidence="3 6" id="KW-0547">Nucleotide-binding</keyword>
<name>A6LV69_CLOB8</name>
<dbReference type="eggNOG" id="COG0104">
    <property type="taxonomic scope" value="Bacteria"/>
</dbReference>
<dbReference type="HOGENOM" id="CLU_029848_4_0_9"/>
<gene>
    <name evidence="6" type="primary">purA</name>
    <name evidence="7" type="ordered locus">Cbei_2082</name>
</gene>
<dbReference type="InterPro" id="IPR001114">
    <property type="entry name" value="Adenylosuccinate_synthetase"/>
</dbReference>
<dbReference type="UniPathway" id="UPA00075">
    <property type="reaction ID" value="UER00335"/>
</dbReference>
<organism evidence="7 8">
    <name type="scientific">Clostridium beijerinckii (strain ATCC 51743 / NCIMB 8052)</name>
    <name type="common">Clostridium acetobutylicum</name>
    <dbReference type="NCBI Taxonomy" id="290402"/>
    <lineage>
        <taxon>Bacteria</taxon>
        <taxon>Bacillati</taxon>
        <taxon>Bacillota</taxon>
        <taxon>Clostridia</taxon>
        <taxon>Eubacteriales</taxon>
        <taxon>Clostridiaceae</taxon>
        <taxon>Clostridium</taxon>
    </lineage>
</organism>
<dbReference type="EMBL" id="CP000721">
    <property type="protein sequence ID" value="ABR34249.1"/>
    <property type="molecule type" value="Genomic_DNA"/>
</dbReference>
<reference evidence="7 8" key="1">
    <citation type="submission" date="2007-06" db="EMBL/GenBank/DDBJ databases">
        <title>Complete sequence of Clostridium beijerinckii NCIMB 8052.</title>
        <authorList>
            <consortium name="US DOE Joint Genome Institute"/>
            <person name="Copeland A."/>
            <person name="Lucas S."/>
            <person name="Lapidus A."/>
            <person name="Barry K."/>
            <person name="Detter J.C."/>
            <person name="Glavina del Rio T."/>
            <person name="Hammon N."/>
            <person name="Israni S."/>
            <person name="Dalin E."/>
            <person name="Tice H."/>
            <person name="Pitluck S."/>
            <person name="Sims D."/>
            <person name="Brettin T."/>
            <person name="Bruce D."/>
            <person name="Tapia R."/>
            <person name="Brainard J."/>
            <person name="Schmutz J."/>
            <person name="Larimer F."/>
            <person name="Land M."/>
            <person name="Hauser L."/>
            <person name="Kyrpides N."/>
            <person name="Mikhailova N."/>
            <person name="Bennet G."/>
            <person name="Cann I."/>
            <person name="Chen J.-S."/>
            <person name="Contreras A.L."/>
            <person name="Jones D."/>
            <person name="Kashket E."/>
            <person name="Mitchell W."/>
            <person name="Stoddard S."/>
            <person name="Schwarz W."/>
            <person name="Qureshi N."/>
            <person name="Young M."/>
            <person name="Shi Z."/>
            <person name="Ezeji T."/>
            <person name="White B."/>
            <person name="Blaschek H."/>
            <person name="Richardson P."/>
        </authorList>
    </citation>
    <scope>NUCLEOTIDE SEQUENCE [LARGE SCALE GENOMIC DNA]</scope>
    <source>
        <strain evidence="8">ATCC 51743 / NCIMB 8052</strain>
    </source>
</reference>
<dbReference type="Gene3D" id="3.40.440.10">
    <property type="entry name" value="Adenylosuccinate Synthetase, subunit A, domain 1"/>
    <property type="match status" value="1"/>
</dbReference>
<reference evidence="7 8" key="2">
    <citation type="journal article" date="2011" name="BMC Genomics">
        <title>Single-nucleotide resolution analysis of the transcriptome structure of Clostridium beijerinckii NCIMB 8052 using RNA-Seq.</title>
        <authorList>
            <person name="Wang Y."/>
            <person name="Li X."/>
            <person name="Mao Y."/>
            <person name="Blaschek H.P."/>
        </authorList>
    </citation>
    <scope>NUCLEOTIDE SEQUENCE [LARGE SCALE GENOMIC DNA]</scope>
    <source>
        <strain evidence="8">ATCC 51743 / NCIMB 8052</strain>
    </source>
</reference>
<comment type="subcellular location">
    <subcellularLocation>
        <location evidence="6">Cytoplasm</location>
    </subcellularLocation>
</comment>
<feature type="binding site" evidence="6">
    <location>
        <begin position="53"/>
        <end position="55"/>
    </location>
    <ligand>
        <name>GTP</name>
        <dbReference type="ChEBI" id="CHEBI:37565"/>
    </ligand>
</feature>
<evidence type="ECO:0000256" key="1">
    <source>
        <dbReference type="ARBA" id="ARBA00022598"/>
    </source>
</evidence>
<dbReference type="PANTHER" id="PTHR11846">
    <property type="entry name" value="ADENYLOSUCCINATE SYNTHETASE"/>
    <property type="match status" value="1"/>
</dbReference>
<dbReference type="GO" id="GO:0046040">
    <property type="term" value="P:IMP metabolic process"/>
    <property type="evidence" value="ECO:0007669"/>
    <property type="project" value="TreeGrafter"/>
</dbReference>
<sequence length="420" mass="47929">MFNIMRGELGMKSIKVIIGSNFGDEGKGLMTDYMCSINENPVVIRFNSSAQAGHTVVTPDSKRHVFGHFGAGSLQGIPTFLSNYFSVNPLLFLKEYDELNKIGIIPYTMIDSNCPVVIPQDMILNQILERHRGNNKHGSCGLGYNESIVRNSIHRYKITCGDIFSGNYKDKLELIKKEYIDKRVEQLNLKSSNDNLMNILFDANIIEHFIYDVDNNFKSKVELSNIESVLENYQTPIFEGAQGLMLSEDYKYFPYVTHSKTGVSNVIDLLEEAKPCELDIEVIYVTRSYLTRHGAGTLPNEMKEKPYKNITDLTNIQNEFQGVLRFAPLDIDLLSENIESDYNKISFKSKNKKINISKSIAITCLDQIDNNKAEYYKDNSLLLKNTNEFIEDILRKINPDNCYLSYGVSRDTIVKYLNKV</sequence>
<evidence type="ECO:0000313" key="7">
    <source>
        <dbReference type="EMBL" id="ABR34249.1"/>
    </source>
</evidence>
<evidence type="ECO:0000256" key="2">
    <source>
        <dbReference type="ARBA" id="ARBA00022723"/>
    </source>
</evidence>